<evidence type="ECO:0000313" key="3">
    <source>
        <dbReference type="Proteomes" id="UP001066276"/>
    </source>
</evidence>
<dbReference type="EMBL" id="JANPWB010000016">
    <property type="protein sequence ID" value="KAJ1082319.1"/>
    <property type="molecule type" value="Genomic_DNA"/>
</dbReference>
<evidence type="ECO:0000313" key="2">
    <source>
        <dbReference type="EMBL" id="KAJ1082319.1"/>
    </source>
</evidence>
<protein>
    <submittedName>
        <fullName evidence="2">Uncharacterized protein</fullName>
    </submittedName>
</protein>
<feature type="compositionally biased region" description="Polar residues" evidence="1">
    <location>
        <begin position="36"/>
        <end position="48"/>
    </location>
</feature>
<name>A0AAV7KVJ2_PLEWA</name>
<comment type="caution">
    <text evidence="2">The sequence shown here is derived from an EMBL/GenBank/DDBJ whole genome shotgun (WGS) entry which is preliminary data.</text>
</comment>
<sequence length="109" mass="11678">MGSGLSLPRDVWGVFVAFGAIGKPQALRVAPPKQLEASTNTRQGSSRLRNTRVVPRSSSGAVCCSSKGCQSSRTLPQERSSSAETVRGPSSRNTQQGWESRCDRCIHMG</sequence>
<feature type="compositionally biased region" description="Polar residues" evidence="1">
    <location>
        <begin position="67"/>
        <end position="98"/>
    </location>
</feature>
<feature type="region of interest" description="Disordered" evidence="1">
    <location>
        <begin position="32"/>
        <end position="99"/>
    </location>
</feature>
<dbReference type="AlphaFoldDB" id="A0AAV7KVJ2"/>
<proteinExistence type="predicted"/>
<dbReference type="Proteomes" id="UP001066276">
    <property type="component" value="Chromosome 12"/>
</dbReference>
<evidence type="ECO:0000256" key="1">
    <source>
        <dbReference type="SAM" id="MobiDB-lite"/>
    </source>
</evidence>
<organism evidence="2 3">
    <name type="scientific">Pleurodeles waltl</name>
    <name type="common">Iberian ribbed newt</name>
    <dbReference type="NCBI Taxonomy" id="8319"/>
    <lineage>
        <taxon>Eukaryota</taxon>
        <taxon>Metazoa</taxon>
        <taxon>Chordata</taxon>
        <taxon>Craniata</taxon>
        <taxon>Vertebrata</taxon>
        <taxon>Euteleostomi</taxon>
        <taxon>Amphibia</taxon>
        <taxon>Batrachia</taxon>
        <taxon>Caudata</taxon>
        <taxon>Salamandroidea</taxon>
        <taxon>Salamandridae</taxon>
        <taxon>Pleurodelinae</taxon>
        <taxon>Pleurodeles</taxon>
    </lineage>
</organism>
<reference evidence="2" key="1">
    <citation type="journal article" date="2022" name="bioRxiv">
        <title>Sequencing and chromosome-scale assembly of the giantPleurodeles waltlgenome.</title>
        <authorList>
            <person name="Brown T."/>
            <person name="Elewa A."/>
            <person name="Iarovenko S."/>
            <person name="Subramanian E."/>
            <person name="Araus A.J."/>
            <person name="Petzold A."/>
            <person name="Susuki M."/>
            <person name="Suzuki K.-i.T."/>
            <person name="Hayashi T."/>
            <person name="Toyoda A."/>
            <person name="Oliveira C."/>
            <person name="Osipova E."/>
            <person name="Leigh N.D."/>
            <person name="Simon A."/>
            <person name="Yun M.H."/>
        </authorList>
    </citation>
    <scope>NUCLEOTIDE SEQUENCE</scope>
    <source>
        <strain evidence="2">20211129_DDA</strain>
        <tissue evidence="2">Liver</tissue>
    </source>
</reference>
<gene>
    <name evidence="2" type="ORF">NDU88_002487</name>
</gene>
<keyword evidence="3" id="KW-1185">Reference proteome</keyword>
<accession>A0AAV7KVJ2</accession>